<dbReference type="CDD" id="cd00293">
    <property type="entry name" value="USP-like"/>
    <property type="match status" value="1"/>
</dbReference>
<feature type="domain" description="UspA" evidence="2">
    <location>
        <begin position="3"/>
        <end position="142"/>
    </location>
</feature>
<evidence type="ECO:0000313" key="4">
    <source>
        <dbReference type="Proteomes" id="UP000036458"/>
    </source>
</evidence>
<dbReference type="InterPro" id="IPR006016">
    <property type="entry name" value="UspA"/>
</dbReference>
<gene>
    <name evidence="3" type="ORF">TH63_04690</name>
</gene>
<sequence length="293" mass="32228">MPTIIVPTDFSENAANAIRYASQLALHGGGKLLLVHTLIFPATTAPQGFVSIPADPRQIEDCEEALQKLALKIQEEHEYAFEVKTICLYGELIPHLNELINTQAADLVVMGTRGASNFLDRLLGTNTANFIKKADCPVLVVPGQATFKGLSHIAYASDFETDETVYLKQLFQFASPFGSEVSIINVKSERQLNIVSDHQVLKTLNKHFPENAYTVAQLLNNDVVAGIKTFVEENNIDVLAVSIHERGFVEGLLHTSVTQALAYQAFVPLLALPKNPYHFQAHKNGEKKPLPAL</sequence>
<dbReference type="Gene3D" id="3.40.50.12370">
    <property type="match status" value="1"/>
</dbReference>
<evidence type="ECO:0000256" key="1">
    <source>
        <dbReference type="ARBA" id="ARBA00008791"/>
    </source>
</evidence>
<evidence type="ECO:0000313" key="3">
    <source>
        <dbReference type="EMBL" id="AKQ45091.1"/>
    </source>
</evidence>
<dbReference type="PANTHER" id="PTHR46268:SF6">
    <property type="entry name" value="UNIVERSAL STRESS PROTEIN UP12"/>
    <property type="match status" value="1"/>
</dbReference>
<dbReference type="RefSeq" id="WP_048919926.1">
    <property type="nucleotide sequence ID" value="NZ_CP010777.1"/>
</dbReference>
<dbReference type="PATRIC" id="fig|1379910.4.peg.1018"/>
<proteinExistence type="inferred from homology"/>
<dbReference type="PRINTS" id="PR01438">
    <property type="entry name" value="UNVRSLSTRESS"/>
</dbReference>
<dbReference type="InterPro" id="IPR006015">
    <property type="entry name" value="Universal_stress_UspA"/>
</dbReference>
<dbReference type="KEGG" id="ruf:TH63_04690"/>
<dbReference type="Pfam" id="PF00582">
    <property type="entry name" value="Usp"/>
    <property type="match status" value="2"/>
</dbReference>
<evidence type="ECO:0000259" key="2">
    <source>
        <dbReference type="Pfam" id="PF00582"/>
    </source>
</evidence>
<dbReference type="AlphaFoldDB" id="A0A0H4W3V6"/>
<dbReference type="OrthoDB" id="1522603at2"/>
<dbReference type="Proteomes" id="UP000036458">
    <property type="component" value="Chromosome"/>
</dbReference>
<organism evidence="3 4">
    <name type="scientific">Rufibacter radiotolerans</name>
    <dbReference type="NCBI Taxonomy" id="1379910"/>
    <lineage>
        <taxon>Bacteria</taxon>
        <taxon>Pseudomonadati</taxon>
        <taxon>Bacteroidota</taxon>
        <taxon>Cytophagia</taxon>
        <taxon>Cytophagales</taxon>
        <taxon>Hymenobacteraceae</taxon>
        <taxon>Rufibacter</taxon>
    </lineage>
</organism>
<reference evidence="3 4" key="1">
    <citation type="submission" date="2015-01" db="EMBL/GenBank/DDBJ databases">
        <title>Rufibacter sp./DG31D/ whole genome sequencing.</title>
        <authorList>
            <person name="Kim M.K."/>
            <person name="Srinivasan S."/>
            <person name="Lee J.-J."/>
        </authorList>
    </citation>
    <scope>NUCLEOTIDE SEQUENCE [LARGE SCALE GENOMIC DNA]</scope>
    <source>
        <strain evidence="3 4">DG31D</strain>
    </source>
</reference>
<keyword evidence="4" id="KW-1185">Reference proteome</keyword>
<dbReference type="SUPFAM" id="SSF52402">
    <property type="entry name" value="Adenine nucleotide alpha hydrolases-like"/>
    <property type="match status" value="2"/>
</dbReference>
<protein>
    <recommendedName>
        <fullName evidence="2">UspA domain-containing protein</fullName>
    </recommendedName>
</protein>
<feature type="domain" description="UspA" evidence="2">
    <location>
        <begin position="214"/>
        <end position="272"/>
    </location>
</feature>
<comment type="similarity">
    <text evidence="1">Belongs to the universal stress protein A family.</text>
</comment>
<accession>A0A0H4W3V6</accession>
<dbReference type="PANTHER" id="PTHR46268">
    <property type="entry name" value="STRESS RESPONSE PROTEIN NHAX"/>
    <property type="match status" value="1"/>
</dbReference>
<name>A0A0H4W3V6_9BACT</name>
<dbReference type="EMBL" id="CP010777">
    <property type="protein sequence ID" value="AKQ45091.1"/>
    <property type="molecule type" value="Genomic_DNA"/>
</dbReference>